<keyword evidence="1" id="KW-0472">Membrane</keyword>
<feature type="transmembrane region" description="Helical" evidence="1">
    <location>
        <begin position="21"/>
        <end position="40"/>
    </location>
</feature>
<reference evidence="2 3" key="1">
    <citation type="submission" date="2018-08" db="EMBL/GenBank/DDBJ databases">
        <title>Genome and evolution of the arbuscular mycorrhizal fungus Diversispora epigaea (formerly Glomus versiforme) and its bacterial endosymbionts.</title>
        <authorList>
            <person name="Sun X."/>
            <person name="Fei Z."/>
            <person name="Harrison M."/>
        </authorList>
    </citation>
    <scope>NUCLEOTIDE SEQUENCE [LARGE SCALE GENOMIC DNA]</scope>
    <source>
        <strain evidence="2 3">IT104</strain>
    </source>
</reference>
<evidence type="ECO:0000313" key="3">
    <source>
        <dbReference type="Proteomes" id="UP000266861"/>
    </source>
</evidence>
<evidence type="ECO:0000256" key="1">
    <source>
        <dbReference type="SAM" id="Phobius"/>
    </source>
</evidence>
<dbReference type="Proteomes" id="UP000266861">
    <property type="component" value="Unassembled WGS sequence"/>
</dbReference>
<name>A0A397HEF0_9GLOM</name>
<dbReference type="AlphaFoldDB" id="A0A397HEF0"/>
<organism evidence="2 3">
    <name type="scientific">Diversispora epigaea</name>
    <dbReference type="NCBI Taxonomy" id="1348612"/>
    <lineage>
        <taxon>Eukaryota</taxon>
        <taxon>Fungi</taxon>
        <taxon>Fungi incertae sedis</taxon>
        <taxon>Mucoromycota</taxon>
        <taxon>Glomeromycotina</taxon>
        <taxon>Glomeromycetes</taxon>
        <taxon>Diversisporales</taxon>
        <taxon>Diversisporaceae</taxon>
        <taxon>Diversispora</taxon>
    </lineage>
</organism>
<accession>A0A397HEF0</accession>
<keyword evidence="1" id="KW-1133">Transmembrane helix</keyword>
<evidence type="ECO:0000313" key="2">
    <source>
        <dbReference type="EMBL" id="RHZ58760.1"/>
    </source>
</evidence>
<dbReference type="STRING" id="1348612.A0A397HEF0"/>
<gene>
    <name evidence="2" type="ORF">Glove_368g21</name>
</gene>
<keyword evidence="3" id="KW-1185">Reference proteome</keyword>
<feature type="transmembrane region" description="Helical" evidence="1">
    <location>
        <begin position="46"/>
        <end position="64"/>
    </location>
</feature>
<protein>
    <submittedName>
        <fullName evidence="2">Uncharacterized protein</fullName>
    </submittedName>
</protein>
<proteinExistence type="predicted"/>
<comment type="caution">
    <text evidence="2">The sequence shown here is derived from an EMBL/GenBank/DDBJ whole genome shotgun (WGS) entry which is preliminary data.</text>
</comment>
<keyword evidence="1" id="KW-0812">Transmembrane</keyword>
<dbReference type="EMBL" id="PQFF01000334">
    <property type="protein sequence ID" value="RHZ58760.1"/>
    <property type="molecule type" value="Genomic_DNA"/>
</dbReference>
<sequence>MKIADHSFFQLSCNFWLHIRVDMTGGLVSSVTCVIVLYSLKTRMDLGFALTYAINFTARVIWVLRMYIVQELNMNSDFKNT</sequence>